<comment type="caution">
    <text evidence="1">The sequence shown here is derived from an EMBL/GenBank/DDBJ whole genome shotgun (WGS) entry which is preliminary data.</text>
</comment>
<protein>
    <submittedName>
        <fullName evidence="1">Uncharacterized protein</fullName>
    </submittedName>
</protein>
<evidence type="ECO:0000313" key="2">
    <source>
        <dbReference type="Proteomes" id="UP001336314"/>
    </source>
</evidence>
<sequence length="127" mass="14551">MNTIYDLMAANPELRPFIPAVHILEERLAGIEQHFPELVLALRCPDTEEEMISLLLRQPFLNFAILDSNRNAWCPSMGTFADFSSKGGTLKLELDMRPGAKRQQFFNWIIALCDWDGRYQLSAHSSH</sequence>
<gene>
    <name evidence="1" type="ORF">QWY20_18195</name>
</gene>
<proteinExistence type="predicted"/>
<organism evidence="1 2">
    <name type="scientific">Alkalimonas cellulosilytica</name>
    <dbReference type="NCBI Taxonomy" id="3058395"/>
    <lineage>
        <taxon>Bacteria</taxon>
        <taxon>Pseudomonadati</taxon>
        <taxon>Pseudomonadota</taxon>
        <taxon>Gammaproteobacteria</taxon>
        <taxon>Alkalimonas</taxon>
    </lineage>
</organism>
<dbReference type="Proteomes" id="UP001336314">
    <property type="component" value="Unassembled WGS sequence"/>
</dbReference>
<reference evidence="1 2" key="1">
    <citation type="submission" date="2023-07" db="EMBL/GenBank/DDBJ databases">
        <title>Alkalimonas sp., MEB108 novel, alkaliphilic bacterium isolated from Lonar Lake, India.</title>
        <authorList>
            <person name="Joshi A."/>
            <person name="Thite S."/>
        </authorList>
    </citation>
    <scope>NUCLEOTIDE SEQUENCE [LARGE SCALE GENOMIC DNA]</scope>
    <source>
        <strain evidence="1 2">MEB108</strain>
    </source>
</reference>
<dbReference type="RefSeq" id="WP_330130399.1">
    <property type="nucleotide sequence ID" value="NZ_JAUHLI010000034.1"/>
</dbReference>
<evidence type="ECO:0000313" key="1">
    <source>
        <dbReference type="EMBL" id="MEE2003380.1"/>
    </source>
</evidence>
<dbReference type="EMBL" id="JAUHLI010000034">
    <property type="protein sequence ID" value="MEE2003380.1"/>
    <property type="molecule type" value="Genomic_DNA"/>
</dbReference>
<keyword evidence="2" id="KW-1185">Reference proteome</keyword>
<accession>A0ABU7JBW4</accession>
<name>A0ABU7JBW4_9GAMM</name>